<dbReference type="GeneID" id="87829152"/>
<reference evidence="1" key="1">
    <citation type="journal article" date="2023" name="Mol. Phylogenet. Evol.">
        <title>Genome-scale phylogeny and comparative genomics of the fungal order Sordariales.</title>
        <authorList>
            <person name="Hensen N."/>
            <person name="Bonometti L."/>
            <person name="Westerberg I."/>
            <person name="Brannstrom I.O."/>
            <person name="Guillou S."/>
            <person name="Cros-Aarteil S."/>
            <person name="Calhoun S."/>
            <person name="Haridas S."/>
            <person name="Kuo A."/>
            <person name="Mondo S."/>
            <person name="Pangilinan J."/>
            <person name="Riley R."/>
            <person name="LaButti K."/>
            <person name="Andreopoulos B."/>
            <person name="Lipzen A."/>
            <person name="Chen C."/>
            <person name="Yan M."/>
            <person name="Daum C."/>
            <person name="Ng V."/>
            <person name="Clum A."/>
            <person name="Steindorff A."/>
            <person name="Ohm R.A."/>
            <person name="Martin F."/>
            <person name="Silar P."/>
            <person name="Natvig D.O."/>
            <person name="Lalanne C."/>
            <person name="Gautier V."/>
            <person name="Ament-Velasquez S.L."/>
            <person name="Kruys A."/>
            <person name="Hutchinson M.I."/>
            <person name="Powell A.J."/>
            <person name="Barry K."/>
            <person name="Miller A.N."/>
            <person name="Grigoriev I.V."/>
            <person name="Debuchy R."/>
            <person name="Gladieux P."/>
            <person name="Hiltunen Thoren M."/>
            <person name="Johannesson H."/>
        </authorList>
    </citation>
    <scope>NUCLEOTIDE SEQUENCE</scope>
    <source>
        <strain evidence="1">CBS 731.68</strain>
    </source>
</reference>
<dbReference type="AlphaFoldDB" id="A0AAN6U3S2"/>
<accession>A0AAN6U3S2</accession>
<dbReference type="Pfam" id="PF13384">
    <property type="entry name" value="HTH_23"/>
    <property type="match status" value="1"/>
</dbReference>
<dbReference type="Proteomes" id="UP001302602">
    <property type="component" value="Unassembled WGS sequence"/>
</dbReference>
<keyword evidence="2" id="KW-1185">Reference proteome</keyword>
<dbReference type="RefSeq" id="XP_062649654.1">
    <property type="nucleotide sequence ID" value="XM_062792383.1"/>
</dbReference>
<protein>
    <submittedName>
        <fullName evidence="1">Uncharacterized protein</fullName>
    </submittedName>
</protein>
<name>A0AAN6U3S2_9PEZI</name>
<reference evidence="1" key="2">
    <citation type="submission" date="2023-05" db="EMBL/GenBank/DDBJ databases">
        <authorList>
            <consortium name="Lawrence Berkeley National Laboratory"/>
            <person name="Steindorff A."/>
            <person name="Hensen N."/>
            <person name="Bonometti L."/>
            <person name="Westerberg I."/>
            <person name="Brannstrom I.O."/>
            <person name="Guillou S."/>
            <person name="Cros-Aarteil S."/>
            <person name="Calhoun S."/>
            <person name="Haridas S."/>
            <person name="Kuo A."/>
            <person name="Mondo S."/>
            <person name="Pangilinan J."/>
            <person name="Riley R."/>
            <person name="Labutti K."/>
            <person name="Andreopoulos B."/>
            <person name="Lipzen A."/>
            <person name="Chen C."/>
            <person name="Yanf M."/>
            <person name="Daum C."/>
            <person name="Ng V."/>
            <person name="Clum A."/>
            <person name="Ohm R."/>
            <person name="Martin F."/>
            <person name="Silar P."/>
            <person name="Natvig D."/>
            <person name="Lalanne C."/>
            <person name="Gautier V."/>
            <person name="Ament-Velasquez S.L."/>
            <person name="Kruys A."/>
            <person name="Hutchinson M.I."/>
            <person name="Powell A.J."/>
            <person name="Barry K."/>
            <person name="Miller A.N."/>
            <person name="Grigoriev I.V."/>
            <person name="Debuchy R."/>
            <person name="Gladieux P."/>
            <person name="Thoren M.H."/>
            <person name="Johannesson H."/>
        </authorList>
    </citation>
    <scope>NUCLEOTIDE SEQUENCE</scope>
    <source>
        <strain evidence="1">CBS 731.68</strain>
    </source>
</reference>
<dbReference type="EMBL" id="MU853225">
    <property type="protein sequence ID" value="KAK4125883.1"/>
    <property type="molecule type" value="Genomic_DNA"/>
</dbReference>
<organism evidence="1 2">
    <name type="scientific">Parathielavia appendiculata</name>
    <dbReference type="NCBI Taxonomy" id="2587402"/>
    <lineage>
        <taxon>Eukaryota</taxon>
        <taxon>Fungi</taxon>
        <taxon>Dikarya</taxon>
        <taxon>Ascomycota</taxon>
        <taxon>Pezizomycotina</taxon>
        <taxon>Sordariomycetes</taxon>
        <taxon>Sordariomycetidae</taxon>
        <taxon>Sordariales</taxon>
        <taxon>Chaetomiaceae</taxon>
        <taxon>Parathielavia</taxon>
    </lineage>
</organism>
<sequence>MAPNTDLATRALIVTLKSPLVGMKTADVAEKTGCSVRQVQRIYASAIERGFDPNERPLILKDERLEDAPRSGRPSKQTSEAVEIVVAKV</sequence>
<evidence type="ECO:0000313" key="1">
    <source>
        <dbReference type="EMBL" id="KAK4125883.1"/>
    </source>
</evidence>
<gene>
    <name evidence="1" type="ORF">N657DRAFT_642629</name>
</gene>
<proteinExistence type="predicted"/>
<evidence type="ECO:0000313" key="2">
    <source>
        <dbReference type="Proteomes" id="UP001302602"/>
    </source>
</evidence>
<comment type="caution">
    <text evidence="1">The sequence shown here is derived from an EMBL/GenBank/DDBJ whole genome shotgun (WGS) entry which is preliminary data.</text>
</comment>